<dbReference type="Proteomes" id="UP001620626">
    <property type="component" value="Unassembled WGS sequence"/>
</dbReference>
<sequence length="114" mass="12341">MSVVSDCIVQSTAVKSDFWSAYNMNHIIWAENEESSGSEEVTKAEEEEQSCGDDFLEEVTPELGIYGILLGNIANGEVLYNAKLGHQLKTKLASENEGGIATGNSAYDSAYLVD</sequence>
<gene>
    <name evidence="1" type="ORF">niasHT_012794</name>
</gene>
<evidence type="ECO:0000313" key="2">
    <source>
        <dbReference type="Proteomes" id="UP001620626"/>
    </source>
</evidence>
<dbReference type="AlphaFoldDB" id="A0ABD2L8X3"/>
<keyword evidence="2" id="KW-1185">Reference proteome</keyword>
<dbReference type="Gene3D" id="3.30.470.20">
    <property type="entry name" value="ATP-grasp fold, B domain"/>
    <property type="match status" value="1"/>
</dbReference>
<comment type="caution">
    <text evidence="1">The sequence shown here is derived from an EMBL/GenBank/DDBJ whole genome shotgun (WGS) entry which is preliminary data.</text>
</comment>
<proteinExistence type="predicted"/>
<dbReference type="SUPFAM" id="SSF56059">
    <property type="entry name" value="Glutathione synthetase ATP-binding domain-like"/>
    <property type="match status" value="1"/>
</dbReference>
<accession>A0ABD2L8X3</accession>
<dbReference type="EMBL" id="JBICBT010000494">
    <property type="protein sequence ID" value="KAL3111698.1"/>
    <property type="molecule type" value="Genomic_DNA"/>
</dbReference>
<evidence type="ECO:0000313" key="1">
    <source>
        <dbReference type="EMBL" id="KAL3111698.1"/>
    </source>
</evidence>
<name>A0ABD2L8X3_9BILA</name>
<protein>
    <submittedName>
        <fullName evidence="1">Uncharacterized protein</fullName>
    </submittedName>
</protein>
<dbReference type="Pfam" id="PF03917">
    <property type="entry name" value="GSH_synth_ATP"/>
    <property type="match status" value="1"/>
</dbReference>
<organism evidence="1 2">
    <name type="scientific">Heterodera trifolii</name>
    <dbReference type="NCBI Taxonomy" id="157864"/>
    <lineage>
        <taxon>Eukaryota</taxon>
        <taxon>Metazoa</taxon>
        <taxon>Ecdysozoa</taxon>
        <taxon>Nematoda</taxon>
        <taxon>Chromadorea</taxon>
        <taxon>Rhabditida</taxon>
        <taxon>Tylenchina</taxon>
        <taxon>Tylenchomorpha</taxon>
        <taxon>Tylenchoidea</taxon>
        <taxon>Heteroderidae</taxon>
        <taxon>Heteroderinae</taxon>
        <taxon>Heterodera</taxon>
    </lineage>
</organism>
<reference evidence="1 2" key="1">
    <citation type="submission" date="2024-10" db="EMBL/GenBank/DDBJ databases">
        <authorList>
            <person name="Kim D."/>
        </authorList>
    </citation>
    <scope>NUCLEOTIDE SEQUENCE [LARGE SCALE GENOMIC DNA]</scope>
    <source>
        <strain evidence="1">BH-2024</strain>
    </source>
</reference>
<dbReference type="InterPro" id="IPR005615">
    <property type="entry name" value="Glutathione_synthase"/>
</dbReference>